<gene>
    <name evidence="13" type="ORF">CSSPJE1EN1_LOCUS21585</name>
</gene>
<evidence type="ECO:0000256" key="1">
    <source>
        <dbReference type="ARBA" id="ARBA00004370"/>
    </source>
</evidence>
<keyword evidence="8" id="KW-0325">Glycoprotein</keyword>
<evidence type="ECO:0000256" key="5">
    <source>
        <dbReference type="ARBA" id="ARBA00022692"/>
    </source>
</evidence>
<name>A0ABP0XBR3_9BRYO</name>
<comment type="similarity">
    <text evidence="2">Belongs to the glycosyltransferase GT106 family.</text>
</comment>
<sequence length="564" mass="63833">MGSSASAPPLQQPVISPRKNSFCSKAHISLRCCWFTLLTLFACISVFKFLLLTRNPSSITNSSSSSSSSSSRDDHDHLHYSSCSPTMMMRRMMISNNNIVPTELPLPLSSMQHQQQQQQQQGMRSSSMRNLTGSMSLEEQEFWHQPDDLGFRPCIQFSKEFKQESAELIAQRAKYLLVVVNGGLNQQRNQIVDAVIIARILGANLVVPIMEINQIWQDESEFGDIFDVEHFKEMLKDDVRVVSALPSTLLMYKPMEEKNMPLNASLHWLRTHYGRKMSQDGVLLLSGLDSRLAKDLPSDLQRLRCKVAFHALKFTAPIQELGDKLAARMWSQGSYLAVHLRLEKDVWVRTGCLPRLGKELDEEIRIERRRNPRLLTARTRMGFTQRKLAGLCPLTAAELVRLLKALGAAERTRIYWAGGEPFGGKQKALEPIRKAFPELHNKDSLATAEELMPFKNKASSLAAIDYLVCLKSDVFLQSHGGNFGHLMHGHRAYTGHRKHIVPNKRQMIQHFLNTTMPTAEFDETIRALHTDSIGQPVQRMSKSNPDVLAYPVPECMCQNPTQLS</sequence>
<dbReference type="PANTHER" id="PTHR31741">
    <property type="entry name" value="OS02G0726500 PROTEIN-RELATED"/>
    <property type="match status" value="1"/>
</dbReference>
<proteinExistence type="inferred from homology"/>
<keyword evidence="6" id="KW-1133">Transmembrane helix</keyword>
<evidence type="ECO:0000313" key="14">
    <source>
        <dbReference type="Proteomes" id="UP001497444"/>
    </source>
</evidence>
<keyword evidence="9" id="KW-0294">Fucose metabolism</keyword>
<dbReference type="CDD" id="cd11299">
    <property type="entry name" value="O-FucT_plant"/>
    <property type="match status" value="1"/>
</dbReference>
<dbReference type="Proteomes" id="UP001497444">
    <property type="component" value="Chromosome 7"/>
</dbReference>
<comment type="subcellular location">
    <subcellularLocation>
        <location evidence="1">Membrane</location>
    </subcellularLocation>
</comment>
<evidence type="ECO:0000256" key="11">
    <source>
        <dbReference type="ARBA" id="ARBA00030350"/>
    </source>
</evidence>
<dbReference type="PANTHER" id="PTHR31741:SF66">
    <property type="entry name" value="O-FUCOSYLTRANSFERASE 20"/>
    <property type="match status" value="1"/>
</dbReference>
<evidence type="ECO:0000256" key="3">
    <source>
        <dbReference type="ARBA" id="ARBA00022676"/>
    </source>
</evidence>
<feature type="compositionally biased region" description="Low complexity" evidence="12">
    <location>
        <begin position="112"/>
        <end position="121"/>
    </location>
</feature>
<evidence type="ECO:0000256" key="7">
    <source>
        <dbReference type="ARBA" id="ARBA00023136"/>
    </source>
</evidence>
<keyword evidence="14" id="KW-1185">Reference proteome</keyword>
<dbReference type="EMBL" id="OZ020102">
    <property type="protein sequence ID" value="CAK9276107.1"/>
    <property type="molecule type" value="Genomic_DNA"/>
</dbReference>
<dbReference type="InterPro" id="IPR024709">
    <property type="entry name" value="FucosylTrfase_pln"/>
</dbReference>
<evidence type="ECO:0000256" key="8">
    <source>
        <dbReference type="ARBA" id="ARBA00023180"/>
    </source>
</evidence>
<evidence type="ECO:0000256" key="10">
    <source>
        <dbReference type="ARBA" id="ARBA00023277"/>
    </source>
</evidence>
<dbReference type="PIRSF" id="PIRSF009360">
    <property type="entry name" value="UCP009360"/>
    <property type="match status" value="1"/>
</dbReference>
<organism evidence="13 14">
    <name type="scientific">Sphagnum jensenii</name>
    <dbReference type="NCBI Taxonomy" id="128206"/>
    <lineage>
        <taxon>Eukaryota</taxon>
        <taxon>Viridiplantae</taxon>
        <taxon>Streptophyta</taxon>
        <taxon>Embryophyta</taxon>
        <taxon>Bryophyta</taxon>
        <taxon>Sphagnophytina</taxon>
        <taxon>Sphagnopsida</taxon>
        <taxon>Sphagnales</taxon>
        <taxon>Sphagnaceae</taxon>
        <taxon>Sphagnum</taxon>
    </lineage>
</organism>
<accession>A0ABP0XBR3</accession>
<evidence type="ECO:0000313" key="13">
    <source>
        <dbReference type="EMBL" id="CAK9276107.1"/>
    </source>
</evidence>
<keyword evidence="4" id="KW-0808">Transferase</keyword>
<keyword evidence="5" id="KW-0812">Transmembrane</keyword>
<dbReference type="Pfam" id="PF10250">
    <property type="entry name" value="O-FucT"/>
    <property type="match status" value="1"/>
</dbReference>
<dbReference type="InterPro" id="IPR019378">
    <property type="entry name" value="GDP-Fuc_O-FucTrfase"/>
</dbReference>
<evidence type="ECO:0000256" key="12">
    <source>
        <dbReference type="SAM" id="MobiDB-lite"/>
    </source>
</evidence>
<feature type="region of interest" description="Disordered" evidence="12">
    <location>
        <begin position="109"/>
        <end position="130"/>
    </location>
</feature>
<evidence type="ECO:0000256" key="6">
    <source>
        <dbReference type="ARBA" id="ARBA00022989"/>
    </source>
</evidence>
<feature type="region of interest" description="Disordered" evidence="12">
    <location>
        <begin position="57"/>
        <end position="81"/>
    </location>
</feature>
<keyword evidence="10" id="KW-0119">Carbohydrate metabolism</keyword>
<reference evidence="13" key="1">
    <citation type="submission" date="2024-02" db="EMBL/GenBank/DDBJ databases">
        <authorList>
            <consortium name="ELIXIR-Norway"/>
            <consortium name="Elixir Norway"/>
        </authorList>
    </citation>
    <scope>NUCLEOTIDE SEQUENCE</scope>
</reference>
<evidence type="ECO:0000256" key="4">
    <source>
        <dbReference type="ARBA" id="ARBA00022679"/>
    </source>
</evidence>
<feature type="compositionally biased region" description="Low complexity" evidence="12">
    <location>
        <begin position="57"/>
        <end position="70"/>
    </location>
</feature>
<evidence type="ECO:0000256" key="9">
    <source>
        <dbReference type="ARBA" id="ARBA00023253"/>
    </source>
</evidence>
<evidence type="ECO:0000256" key="2">
    <source>
        <dbReference type="ARBA" id="ARBA00007737"/>
    </source>
</evidence>
<protein>
    <recommendedName>
        <fullName evidence="11">O-fucosyltransferase family protein</fullName>
    </recommendedName>
</protein>
<keyword evidence="3" id="KW-0328">Glycosyltransferase</keyword>
<keyword evidence="7" id="KW-0472">Membrane</keyword>